<sequence>MGGSFATFVQSWLMYELTGSKLAMGSLWLVFMLPGVLVKLVSGPCLDRWDPKRLMIAVQWSRAAIFLLPFGMLALHALEVWHLCLTTIAAGMTEQLFRPDGMAYVAGTFPGEKMARVNSLLEGTMQLTQLTGPALAGWALAEAEGDSLPVLAALVAMTAGSGAAPLPLPRAEGGVRRKKAGWLGQLIEGFRFFRLSPLFCGPGCS</sequence>
<dbReference type="OrthoDB" id="7055052at2"/>
<protein>
    <submittedName>
        <fullName evidence="8">Major Facilitator Superfamily protein</fullName>
    </submittedName>
</protein>
<organism evidence="8 9">
    <name type="scientific">Planifilum fulgidum</name>
    <dbReference type="NCBI Taxonomy" id="201973"/>
    <lineage>
        <taxon>Bacteria</taxon>
        <taxon>Bacillati</taxon>
        <taxon>Bacillota</taxon>
        <taxon>Bacilli</taxon>
        <taxon>Bacillales</taxon>
        <taxon>Thermoactinomycetaceae</taxon>
        <taxon>Planifilum</taxon>
    </lineage>
</organism>
<dbReference type="InterPro" id="IPR011701">
    <property type="entry name" value="MFS"/>
</dbReference>
<evidence type="ECO:0000256" key="4">
    <source>
        <dbReference type="ARBA" id="ARBA00022692"/>
    </source>
</evidence>
<evidence type="ECO:0000313" key="9">
    <source>
        <dbReference type="Proteomes" id="UP000198661"/>
    </source>
</evidence>
<evidence type="ECO:0000256" key="2">
    <source>
        <dbReference type="ARBA" id="ARBA00022448"/>
    </source>
</evidence>
<evidence type="ECO:0000256" key="1">
    <source>
        <dbReference type="ARBA" id="ARBA00004651"/>
    </source>
</evidence>
<keyword evidence="6 7" id="KW-0472">Membrane</keyword>
<keyword evidence="9" id="KW-1185">Reference proteome</keyword>
<dbReference type="Proteomes" id="UP000198661">
    <property type="component" value="Unassembled WGS sequence"/>
</dbReference>
<accession>A0A1I2KUG9</accession>
<evidence type="ECO:0000256" key="7">
    <source>
        <dbReference type="SAM" id="Phobius"/>
    </source>
</evidence>
<dbReference type="Pfam" id="PF07690">
    <property type="entry name" value="MFS_1"/>
    <property type="match status" value="1"/>
</dbReference>
<evidence type="ECO:0000256" key="3">
    <source>
        <dbReference type="ARBA" id="ARBA00022475"/>
    </source>
</evidence>
<dbReference type="EMBL" id="FOOK01000003">
    <property type="protein sequence ID" value="SFF69910.1"/>
    <property type="molecule type" value="Genomic_DNA"/>
</dbReference>
<dbReference type="SUPFAM" id="SSF103473">
    <property type="entry name" value="MFS general substrate transporter"/>
    <property type="match status" value="1"/>
</dbReference>
<keyword evidence="3" id="KW-1003">Cell membrane</keyword>
<feature type="transmembrane region" description="Helical" evidence="7">
    <location>
        <begin position="22"/>
        <end position="42"/>
    </location>
</feature>
<comment type="subcellular location">
    <subcellularLocation>
        <location evidence="1">Cell membrane</location>
        <topology evidence="1">Multi-pass membrane protein</topology>
    </subcellularLocation>
</comment>
<evidence type="ECO:0000313" key="8">
    <source>
        <dbReference type="EMBL" id="SFF69910.1"/>
    </source>
</evidence>
<evidence type="ECO:0000256" key="5">
    <source>
        <dbReference type="ARBA" id="ARBA00022989"/>
    </source>
</evidence>
<dbReference type="GO" id="GO:0022857">
    <property type="term" value="F:transmembrane transporter activity"/>
    <property type="evidence" value="ECO:0007669"/>
    <property type="project" value="InterPro"/>
</dbReference>
<dbReference type="InterPro" id="IPR036259">
    <property type="entry name" value="MFS_trans_sf"/>
</dbReference>
<dbReference type="STRING" id="201973.SAMN04488025_1035"/>
<keyword evidence="2" id="KW-0813">Transport</keyword>
<dbReference type="GO" id="GO:0005886">
    <property type="term" value="C:plasma membrane"/>
    <property type="evidence" value="ECO:0007669"/>
    <property type="project" value="UniProtKB-SubCell"/>
</dbReference>
<evidence type="ECO:0000256" key="6">
    <source>
        <dbReference type="ARBA" id="ARBA00023136"/>
    </source>
</evidence>
<keyword evidence="5 7" id="KW-1133">Transmembrane helix</keyword>
<proteinExistence type="predicted"/>
<feature type="transmembrane region" description="Helical" evidence="7">
    <location>
        <begin position="63"/>
        <end position="92"/>
    </location>
</feature>
<reference evidence="8 9" key="1">
    <citation type="submission" date="2016-10" db="EMBL/GenBank/DDBJ databases">
        <authorList>
            <person name="de Groot N.N."/>
        </authorList>
    </citation>
    <scope>NUCLEOTIDE SEQUENCE [LARGE SCALE GENOMIC DNA]</scope>
    <source>
        <strain evidence="8 9">DSM 44945</strain>
    </source>
</reference>
<dbReference type="AlphaFoldDB" id="A0A1I2KUG9"/>
<dbReference type="PANTHER" id="PTHR23513">
    <property type="entry name" value="INTEGRAL MEMBRANE EFFLUX PROTEIN-RELATED"/>
    <property type="match status" value="1"/>
</dbReference>
<gene>
    <name evidence="8" type="ORF">SAMN04488025_1035</name>
</gene>
<dbReference type="PANTHER" id="PTHR23513:SF9">
    <property type="entry name" value="ENTEROBACTIN EXPORTER ENTS"/>
    <property type="match status" value="1"/>
</dbReference>
<name>A0A1I2KUG9_9BACL</name>
<dbReference type="Gene3D" id="1.20.1250.20">
    <property type="entry name" value="MFS general substrate transporter like domains"/>
    <property type="match status" value="1"/>
</dbReference>
<keyword evidence="4 7" id="KW-0812">Transmembrane</keyword>